<dbReference type="AlphaFoldDB" id="A0A841JC88"/>
<evidence type="ECO:0000313" key="12">
    <source>
        <dbReference type="Proteomes" id="UP000541583"/>
    </source>
</evidence>
<dbReference type="GO" id="GO:0006935">
    <property type="term" value="P:chemotaxis"/>
    <property type="evidence" value="ECO:0007669"/>
    <property type="project" value="UniProtKB-UniRule"/>
</dbReference>
<evidence type="ECO:0000256" key="1">
    <source>
        <dbReference type="ARBA" id="ARBA00001541"/>
    </source>
</evidence>
<evidence type="ECO:0000256" key="4">
    <source>
        <dbReference type="ARBA" id="ARBA00022679"/>
    </source>
</evidence>
<dbReference type="GO" id="GO:0008983">
    <property type="term" value="F:protein-glutamate O-methyltransferase activity"/>
    <property type="evidence" value="ECO:0007669"/>
    <property type="project" value="UniProtKB-EC"/>
</dbReference>
<dbReference type="Pfam" id="PF01339">
    <property type="entry name" value="CheB_methylest"/>
    <property type="match status" value="1"/>
</dbReference>
<dbReference type="PRINTS" id="PR00996">
    <property type="entry name" value="CHERMTFRASE"/>
</dbReference>
<dbReference type="GO" id="GO:0032259">
    <property type="term" value="P:methylation"/>
    <property type="evidence" value="ECO:0007669"/>
    <property type="project" value="UniProtKB-KW"/>
</dbReference>
<keyword evidence="3 11" id="KW-0489">Methyltransferase</keyword>
<dbReference type="CDD" id="cd16434">
    <property type="entry name" value="CheB-CheR_fusion"/>
    <property type="match status" value="1"/>
</dbReference>
<dbReference type="Gene3D" id="1.10.155.10">
    <property type="entry name" value="Chemotaxis receptor methyltransferase CheR, N-terminal domain"/>
    <property type="match status" value="1"/>
</dbReference>
<dbReference type="Pfam" id="PF08448">
    <property type="entry name" value="PAS_4"/>
    <property type="match status" value="1"/>
</dbReference>
<dbReference type="PROSITE" id="PS50122">
    <property type="entry name" value="CHEB"/>
    <property type="match status" value="1"/>
</dbReference>
<dbReference type="InterPro" id="IPR000673">
    <property type="entry name" value="Sig_transdc_resp-reg_Me-estase"/>
</dbReference>
<evidence type="ECO:0000313" key="10">
    <source>
        <dbReference type="EMBL" id="MBB6107595.1"/>
    </source>
</evidence>
<dbReference type="SMART" id="SM00091">
    <property type="entry name" value="PAS"/>
    <property type="match status" value="3"/>
</dbReference>
<feature type="active site" evidence="6">
    <location>
        <position position="136"/>
    </location>
</feature>
<feature type="domain" description="CheB-type methylesterase" evidence="8">
    <location>
        <begin position="5"/>
        <end position="194"/>
    </location>
</feature>
<proteinExistence type="predicted"/>
<keyword evidence="12" id="KW-1185">Reference proteome</keyword>
<evidence type="ECO:0000313" key="11">
    <source>
        <dbReference type="EMBL" id="MBB6126085.1"/>
    </source>
</evidence>
<dbReference type="InterPro" id="IPR029063">
    <property type="entry name" value="SAM-dependent_MTases_sf"/>
</dbReference>
<dbReference type="PANTHER" id="PTHR24422">
    <property type="entry name" value="CHEMOTAXIS PROTEIN METHYLTRANSFERASE"/>
    <property type="match status" value="1"/>
</dbReference>
<dbReference type="Gene3D" id="3.30.450.20">
    <property type="entry name" value="PAS domain"/>
    <property type="match status" value="2"/>
</dbReference>
<evidence type="ECO:0000256" key="2">
    <source>
        <dbReference type="ARBA" id="ARBA00012534"/>
    </source>
</evidence>
<dbReference type="InterPro" id="IPR035965">
    <property type="entry name" value="PAS-like_dom_sf"/>
</dbReference>
<dbReference type="RefSeq" id="WP_076370629.1">
    <property type="nucleotide sequence ID" value="NZ_FTMG01000001.1"/>
</dbReference>
<dbReference type="Pfam" id="PF03705">
    <property type="entry name" value="CheR_N"/>
    <property type="match status" value="1"/>
</dbReference>
<feature type="region of interest" description="Disordered" evidence="7">
    <location>
        <begin position="675"/>
        <end position="694"/>
    </location>
</feature>
<dbReference type="InterPro" id="IPR022642">
    <property type="entry name" value="CheR_C"/>
</dbReference>
<evidence type="ECO:0000256" key="6">
    <source>
        <dbReference type="PROSITE-ProRule" id="PRU00050"/>
    </source>
</evidence>
<evidence type="ECO:0000259" key="8">
    <source>
        <dbReference type="PROSITE" id="PS50122"/>
    </source>
</evidence>
<dbReference type="Gene3D" id="3.40.50.150">
    <property type="entry name" value="Vaccinia Virus protein VP39"/>
    <property type="match status" value="1"/>
</dbReference>
<dbReference type="InterPro" id="IPR035909">
    <property type="entry name" value="CheB_C"/>
</dbReference>
<dbReference type="GO" id="GO:0008984">
    <property type="term" value="F:protein-glutamate methylesterase activity"/>
    <property type="evidence" value="ECO:0007669"/>
    <property type="project" value="InterPro"/>
</dbReference>
<dbReference type="SMART" id="SM00138">
    <property type="entry name" value="MeTrc"/>
    <property type="match status" value="1"/>
</dbReference>
<dbReference type="InterPro" id="IPR000780">
    <property type="entry name" value="CheR_MeTrfase"/>
</dbReference>
<comment type="catalytic activity">
    <reaction evidence="1">
        <text>L-glutamyl-[protein] + S-adenosyl-L-methionine = [protein]-L-glutamate 5-O-methyl ester + S-adenosyl-L-homocysteine</text>
        <dbReference type="Rhea" id="RHEA:24452"/>
        <dbReference type="Rhea" id="RHEA-COMP:10208"/>
        <dbReference type="Rhea" id="RHEA-COMP:10311"/>
        <dbReference type="ChEBI" id="CHEBI:29973"/>
        <dbReference type="ChEBI" id="CHEBI:57856"/>
        <dbReference type="ChEBI" id="CHEBI:59789"/>
        <dbReference type="ChEBI" id="CHEBI:82795"/>
        <dbReference type="EC" id="2.1.1.80"/>
    </reaction>
</comment>
<dbReference type="InterPro" id="IPR022641">
    <property type="entry name" value="CheR_N"/>
</dbReference>
<dbReference type="Pfam" id="PF01739">
    <property type="entry name" value="CheR"/>
    <property type="match status" value="1"/>
</dbReference>
<dbReference type="OrthoDB" id="9813151at2"/>
<dbReference type="Pfam" id="PF13596">
    <property type="entry name" value="PAS_10"/>
    <property type="match status" value="1"/>
</dbReference>
<dbReference type="Gene3D" id="3.40.50.180">
    <property type="entry name" value="Methylesterase CheB, C-terminal domain"/>
    <property type="match status" value="1"/>
</dbReference>
<evidence type="ECO:0000256" key="7">
    <source>
        <dbReference type="SAM" id="MobiDB-lite"/>
    </source>
</evidence>
<feature type="active site" evidence="6">
    <location>
        <position position="44"/>
    </location>
</feature>
<gene>
    <name evidence="11" type="ORF">HDF22_000186</name>
    <name evidence="10" type="ORF">HDF23_000325</name>
</gene>
<organism evidence="11 13">
    <name type="scientific">Mucilaginibacter lappiensis</name>
    <dbReference type="NCBI Taxonomy" id="354630"/>
    <lineage>
        <taxon>Bacteria</taxon>
        <taxon>Pseudomonadati</taxon>
        <taxon>Bacteroidota</taxon>
        <taxon>Sphingobacteriia</taxon>
        <taxon>Sphingobacteriales</taxon>
        <taxon>Sphingobacteriaceae</taxon>
        <taxon>Mucilaginibacter</taxon>
    </lineage>
</organism>
<protein>
    <recommendedName>
        <fullName evidence="2">protein-glutamate O-methyltransferase</fullName>
        <ecNumber evidence="2">2.1.1.80</ecNumber>
    </recommendedName>
</protein>
<feature type="active site" evidence="6">
    <location>
        <position position="17"/>
    </location>
</feature>
<sequence length="962" mass="109491">MGKQKDKSFPVVGIGGSAGSFSSFEKFFTHMPADSGMSFVIIMHLDPHYKSQLTEVMQRYTAMPVIEATDGIAIEQNKVYLLPPNKDMGIHNRKLLLLAPSKPTGIRQPIDYFLQSLAEDQWNRSVAIIFSGMGSDGETGIRMIKEKLGLTMVQDPETAEYDSMPLAAVGTNLVDFVLSPEEMPQKLIRYMSHPVLAEEASDQVKSSIENANAIQKILMLLRSHTGNDFASYKKNTITRRIDRRIAYYQLPDYGHYVDYLQENPQEIDTLFNELLIGVTKFFRDSAAFDSLKNKLSHVIQAKTKKESVRVWVAGCSTGEEAYSVAMLLIECLDTYKSKDKSRIQIYATDLDADALDIARAGVYHSNIAADVSPERIERFFVKKEEQYSVKKELREMIVFAQQNLIKDAPFIRLDLLCCRNMLIYFTTELQRKIIPLFYYALNTNGIMFMGPAETIGGFTDMFAAIDPKWKLFERKKGNIQMNKIIDFPFHVAKQPMNITKIEDPRSTASEKSVVAIFNKVLIDKFTPASVLVNEKGDILYSNGKSGKYLELPSGEAVVNIHKMAREELKYVIGNSIHQAIAQEGTVITEAVKLKEDKHVRMVSLKASALREPGMEELVLLVFEDQGLLGKKPRTGVITKDNSNAKELEKELVYTKQRLNNTIEQMETSLEELKSTNEELQSTNEELQSTNEESLTTKEEMQSLNEELMTINMQYQAKAEELTRLNNDMKNLLDATEIGTMFLDNNLDILRYTPQVRKLFNLIPTDVGRPIVHVVSNFETPFDENDIKEVIDKLTIKEIDVKTKHNEWYRIRIMPYRTLDNFISGAVLTFTLVTDYKQMQSRLQVLQDYSASLMNTIGEAVIQLDIELSVLAVNTRFLEIFQIAEKDVFGKSLGGFLKERWKTEIPDQLLNKCLRTRVTQSALINIGEKEPRTFELTAKPFAEETNTTPLIVVMINEQKESRK</sequence>
<evidence type="ECO:0000313" key="13">
    <source>
        <dbReference type="Proteomes" id="UP000548326"/>
    </source>
</evidence>
<dbReference type="SUPFAM" id="SSF55785">
    <property type="entry name" value="PYP-like sensor domain (PAS domain)"/>
    <property type="match status" value="2"/>
</dbReference>
<dbReference type="InterPro" id="IPR036804">
    <property type="entry name" value="CheR_N_sf"/>
</dbReference>
<feature type="compositionally biased region" description="Polar residues" evidence="7">
    <location>
        <begin position="677"/>
        <end position="693"/>
    </location>
</feature>
<keyword evidence="5" id="KW-0949">S-adenosyl-L-methionine</keyword>
<dbReference type="SUPFAM" id="SSF47757">
    <property type="entry name" value="Chemotaxis receptor methyltransferase CheR, N-terminal domain"/>
    <property type="match status" value="1"/>
</dbReference>
<dbReference type="Proteomes" id="UP000548326">
    <property type="component" value="Unassembled WGS sequence"/>
</dbReference>
<dbReference type="EMBL" id="JACHCA010000001">
    <property type="protein sequence ID" value="MBB6126085.1"/>
    <property type="molecule type" value="Genomic_DNA"/>
</dbReference>
<evidence type="ECO:0000259" key="9">
    <source>
        <dbReference type="PROSITE" id="PS50123"/>
    </source>
</evidence>
<dbReference type="GO" id="GO:0000156">
    <property type="term" value="F:phosphorelay response regulator activity"/>
    <property type="evidence" value="ECO:0007669"/>
    <property type="project" value="InterPro"/>
</dbReference>
<reference evidence="12 13" key="1">
    <citation type="submission" date="2020-08" db="EMBL/GenBank/DDBJ databases">
        <title>Genomic Encyclopedia of Type Strains, Phase IV (KMG-V): Genome sequencing to study the core and pangenomes of soil and plant-associated prokaryotes.</title>
        <authorList>
            <person name="Whitman W."/>
        </authorList>
    </citation>
    <scope>NUCLEOTIDE SEQUENCE [LARGE SCALE GENOMIC DNA]</scope>
    <source>
        <strain evidence="10 12">ANJLi2</strain>
        <strain evidence="11 13">MP601</strain>
    </source>
</reference>
<dbReference type="InterPro" id="IPR050903">
    <property type="entry name" value="Bact_Chemotaxis_MeTrfase"/>
</dbReference>
<accession>A0A841JC88</accession>
<dbReference type="EMBL" id="JACHCB010000001">
    <property type="protein sequence ID" value="MBB6107595.1"/>
    <property type="molecule type" value="Genomic_DNA"/>
</dbReference>
<dbReference type="PROSITE" id="PS50123">
    <property type="entry name" value="CHER"/>
    <property type="match status" value="1"/>
</dbReference>
<keyword evidence="4 11" id="KW-0808">Transferase</keyword>
<dbReference type="SUPFAM" id="SSF53335">
    <property type="entry name" value="S-adenosyl-L-methionine-dependent methyltransferases"/>
    <property type="match status" value="1"/>
</dbReference>
<dbReference type="SUPFAM" id="SSF52738">
    <property type="entry name" value="Methylesterase CheB, C-terminal domain"/>
    <property type="match status" value="1"/>
</dbReference>
<dbReference type="EC" id="2.1.1.80" evidence="2"/>
<evidence type="ECO:0000256" key="5">
    <source>
        <dbReference type="ARBA" id="ARBA00022691"/>
    </source>
</evidence>
<dbReference type="GO" id="GO:0005737">
    <property type="term" value="C:cytoplasm"/>
    <property type="evidence" value="ECO:0007669"/>
    <property type="project" value="InterPro"/>
</dbReference>
<comment type="caution">
    <text evidence="11">The sequence shown here is derived from an EMBL/GenBank/DDBJ whole genome shotgun (WGS) entry which is preliminary data.</text>
</comment>
<name>A0A841JC88_9SPHI</name>
<feature type="domain" description="CheR-type methyltransferase" evidence="9">
    <location>
        <begin position="214"/>
        <end position="473"/>
    </location>
</feature>
<evidence type="ECO:0000256" key="3">
    <source>
        <dbReference type="ARBA" id="ARBA00022603"/>
    </source>
</evidence>
<dbReference type="InterPro" id="IPR000014">
    <property type="entry name" value="PAS"/>
</dbReference>
<keyword evidence="6" id="KW-0145">Chemotaxis</keyword>
<dbReference type="Proteomes" id="UP000541583">
    <property type="component" value="Unassembled WGS sequence"/>
</dbReference>
<dbReference type="InterPro" id="IPR013656">
    <property type="entry name" value="PAS_4"/>
</dbReference>
<keyword evidence="6 11" id="KW-0378">Hydrolase</keyword>